<protein>
    <submittedName>
        <fullName evidence="1">Uncharacterized protein</fullName>
    </submittedName>
</protein>
<dbReference type="EMBL" id="CAEKDK010000003">
    <property type="protein sequence ID" value="CAB4273658.1"/>
    <property type="molecule type" value="Genomic_DNA"/>
</dbReference>
<name>A0A6J5UHR3_PRUAR</name>
<proteinExistence type="predicted"/>
<sequence>MKVSQTCEGQNEYEDCGSTACVDAKFYNIESMIYQRLEFLNIRVGTMGMKFPTFNSAYINDQFCETFHSGGVVMVGDIVLFVECHSIVDASCHATHTRNWTMEV</sequence>
<accession>A0A6J5UHR3</accession>
<organism evidence="1 2">
    <name type="scientific">Prunus armeniaca</name>
    <name type="common">Apricot</name>
    <name type="synonym">Armeniaca vulgaris</name>
    <dbReference type="NCBI Taxonomy" id="36596"/>
    <lineage>
        <taxon>Eukaryota</taxon>
        <taxon>Viridiplantae</taxon>
        <taxon>Streptophyta</taxon>
        <taxon>Embryophyta</taxon>
        <taxon>Tracheophyta</taxon>
        <taxon>Spermatophyta</taxon>
        <taxon>Magnoliopsida</taxon>
        <taxon>eudicotyledons</taxon>
        <taxon>Gunneridae</taxon>
        <taxon>Pentapetalae</taxon>
        <taxon>rosids</taxon>
        <taxon>fabids</taxon>
        <taxon>Rosales</taxon>
        <taxon>Rosaceae</taxon>
        <taxon>Amygdaloideae</taxon>
        <taxon>Amygdaleae</taxon>
        <taxon>Prunus</taxon>
    </lineage>
</organism>
<dbReference type="AlphaFoldDB" id="A0A6J5UHR3"/>
<reference evidence="1 2" key="1">
    <citation type="submission" date="2020-05" db="EMBL/GenBank/DDBJ databases">
        <authorList>
            <person name="Campoy J."/>
            <person name="Schneeberger K."/>
            <person name="Spophaly S."/>
        </authorList>
    </citation>
    <scope>NUCLEOTIDE SEQUENCE [LARGE SCALE GENOMIC DNA]</scope>
    <source>
        <strain evidence="1">PruArmRojPasFocal</strain>
    </source>
</reference>
<evidence type="ECO:0000313" key="2">
    <source>
        <dbReference type="Proteomes" id="UP000507222"/>
    </source>
</evidence>
<gene>
    <name evidence="1" type="ORF">CURHAP_LOCUS21667</name>
</gene>
<dbReference type="Proteomes" id="UP000507222">
    <property type="component" value="Unassembled WGS sequence"/>
</dbReference>
<evidence type="ECO:0000313" key="1">
    <source>
        <dbReference type="EMBL" id="CAB4273658.1"/>
    </source>
</evidence>